<evidence type="ECO:0008006" key="3">
    <source>
        <dbReference type="Google" id="ProtNLM"/>
    </source>
</evidence>
<dbReference type="EMBL" id="JBCLPP010000019">
    <property type="protein sequence ID" value="MEY8245543.1"/>
    <property type="molecule type" value="Genomic_DNA"/>
</dbReference>
<accession>A0ABV4CVY7</accession>
<evidence type="ECO:0000313" key="2">
    <source>
        <dbReference type="Proteomes" id="UP001565200"/>
    </source>
</evidence>
<dbReference type="Proteomes" id="UP001565200">
    <property type="component" value="Unassembled WGS sequence"/>
</dbReference>
<gene>
    <name evidence="1" type="ORF">AAK873_07925</name>
</gene>
<protein>
    <recommendedName>
        <fullName evidence="3">Glycosyltransferase</fullName>
    </recommendedName>
</protein>
<dbReference type="SUPFAM" id="SSF53756">
    <property type="entry name" value="UDP-Glycosyltransferase/glycogen phosphorylase"/>
    <property type="match status" value="1"/>
</dbReference>
<proteinExistence type="predicted"/>
<evidence type="ECO:0000313" key="1">
    <source>
        <dbReference type="EMBL" id="MEY8245543.1"/>
    </source>
</evidence>
<keyword evidence="2" id="KW-1185">Reference proteome</keyword>
<name>A0ABV4CVY7_9BACT</name>
<reference evidence="1 2" key="1">
    <citation type="submission" date="2024-03" db="EMBL/GenBank/DDBJ databases">
        <title>Mouse gut bacterial collection (mGBC) of GemPharmatech.</title>
        <authorList>
            <person name="He Y."/>
            <person name="Dong L."/>
            <person name="Wu D."/>
            <person name="Gao X."/>
            <person name="Lin Z."/>
        </authorList>
    </citation>
    <scope>NUCLEOTIDE SEQUENCE [LARGE SCALE GENOMIC DNA]</scope>
    <source>
        <strain evidence="1 2">54-13</strain>
    </source>
</reference>
<dbReference type="Gene3D" id="3.40.50.2000">
    <property type="entry name" value="Glycogen Phosphorylase B"/>
    <property type="match status" value="1"/>
</dbReference>
<comment type="caution">
    <text evidence="1">The sequence shown here is derived from an EMBL/GenBank/DDBJ whole genome shotgun (WGS) entry which is preliminary data.</text>
</comment>
<dbReference type="RefSeq" id="WP_369863466.1">
    <property type="nucleotide sequence ID" value="NZ_JBCLPP010000019.1"/>
</dbReference>
<sequence>MRLRSLPVLSYIENIYNDARNTELSSACRPIHKKNILYLAKYINSFGGIETRILAYAEALSKINCNVIFVSEQNDCDTIKSRFTCLRINFHARNFEKSLIKIIRNYHIDIVEFQTRSRRFIYSLDLDELKRHCRIGCCIHGEIPAIDINTLNSMDYRIFISDLLCSIDYDKLNDYKILPNAIRCTGREWEYNKQTKALIISRIAKDKFNQLCSAIEYCFERKIPFTIAGSTKYDNTAKRLKKRYDLGDETFTGNEIDTISYLKKHKEDYLLVAGVGQVLLEAGALGYPCLLVSDLGPGYSTFLTRKNIRGNFGRNLTLTYFSKSKQHLQVQELDTSVISDYDISQELRQDYNMADRIHEYIAYISGE</sequence>
<organism evidence="1 2">
    <name type="scientific">Heminiphilus faecis</name>
    <dbReference type="NCBI Taxonomy" id="2601703"/>
    <lineage>
        <taxon>Bacteria</taxon>
        <taxon>Pseudomonadati</taxon>
        <taxon>Bacteroidota</taxon>
        <taxon>Bacteroidia</taxon>
        <taxon>Bacteroidales</taxon>
        <taxon>Muribaculaceae</taxon>
        <taxon>Heminiphilus</taxon>
    </lineage>
</organism>